<name>A0A1X7JY89_9BACT</name>
<dbReference type="RefSeq" id="WP_085544808.1">
    <property type="nucleotide sequence ID" value="NZ_FXBB01000018.1"/>
</dbReference>
<feature type="transmembrane region" description="Helical" evidence="6">
    <location>
        <begin position="293"/>
        <end position="315"/>
    </location>
</feature>
<keyword evidence="9" id="KW-1185">Reference proteome</keyword>
<feature type="transmembrane region" description="Helical" evidence="6">
    <location>
        <begin position="33"/>
        <end position="52"/>
    </location>
</feature>
<feature type="transmembrane region" description="Helical" evidence="6">
    <location>
        <begin position="206"/>
        <end position="225"/>
    </location>
</feature>
<reference evidence="9" key="1">
    <citation type="submission" date="2017-04" db="EMBL/GenBank/DDBJ databases">
        <authorList>
            <person name="Varghese N."/>
            <person name="Submissions S."/>
        </authorList>
    </citation>
    <scope>NUCLEOTIDE SEQUENCE [LARGE SCALE GENOMIC DNA]</scope>
    <source>
        <strain evidence="9">USBA 82</strain>
    </source>
</reference>
<feature type="transmembrane region" description="Helical" evidence="6">
    <location>
        <begin position="94"/>
        <end position="117"/>
    </location>
</feature>
<evidence type="ECO:0000256" key="1">
    <source>
        <dbReference type="ARBA" id="ARBA00004651"/>
    </source>
</evidence>
<keyword evidence="5 6" id="KW-0472">Membrane</keyword>
<evidence type="ECO:0000313" key="8">
    <source>
        <dbReference type="EMBL" id="SMG33477.1"/>
    </source>
</evidence>
<dbReference type="EMBL" id="FXBB01000018">
    <property type="protein sequence ID" value="SMG33477.1"/>
    <property type="molecule type" value="Genomic_DNA"/>
</dbReference>
<evidence type="ECO:0000256" key="3">
    <source>
        <dbReference type="ARBA" id="ARBA00022692"/>
    </source>
</evidence>
<dbReference type="GO" id="GO:0005886">
    <property type="term" value="C:plasma membrane"/>
    <property type="evidence" value="ECO:0007669"/>
    <property type="project" value="UniProtKB-SubCell"/>
</dbReference>
<proteinExistence type="predicted"/>
<feature type="domain" description="EamA" evidence="7">
    <location>
        <begin position="35"/>
        <end position="164"/>
    </location>
</feature>
<dbReference type="InterPro" id="IPR037185">
    <property type="entry name" value="EmrE-like"/>
</dbReference>
<dbReference type="PANTHER" id="PTHR42920">
    <property type="entry name" value="OS03G0707200 PROTEIN-RELATED"/>
    <property type="match status" value="1"/>
</dbReference>
<keyword evidence="4 6" id="KW-1133">Transmembrane helix</keyword>
<feature type="transmembrane region" description="Helical" evidence="6">
    <location>
        <begin position="231"/>
        <end position="254"/>
    </location>
</feature>
<evidence type="ECO:0000256" key="5">
    <source>
        <dbReference type="ARBA" id="ARBA00023136"/>
    </source>
</evidence>
<feature type="transmembrane region" description="Helical" evidence="6">
    <location>
        <begin position="148"/>
        <end position="166"/>
    </location>
</feature>
<evidence type="ECO:0000256" key="6">
    <source>
        <dbReference type="SAM" id="Phobius"/>
    </source>
</evidence>
<feature type="transmembrane region" description="Helical" evidence="6">
    <location>
        <begin position="172"/>
        <end position="194"/>
    </location>
</feature>
<dbReference type="InterPro" id="IPR000620">
    <property type="entry name" value="EamA_dom"/>
</dbReference>
<keyword evidence="2" id="KW-1003">Cell membrane</keyword>
<feature type="transmembrane region" description="Helical" evidence="6">
    <location>
        <begin position="123"/>
        <end position="141"/>
    </location>
</feature>
<dbReference type="PANTHER" id="PTHR42920:SF5">
    <property type="entry name" value="EAMA DOMAIN-CONTAINING PROTEIN"/>
    <property type="match status" value="1"/>
</dbReference>
<sequence>MIESSGGFHNGRKGVRAFRPGDMNERIYDKKKMILGDLGILTCALLWGVSFAATKEVLKYMGPLWLLTFRFAFSFILIAAITPKRVNNTGKRDLKVGGIIGFLLLVAMALQTIGIQYTTTGKSAFITACYVVMVPFITWAASRRNPGLKAFVASAICLVGMGAITLDETGMGFGLGEMLTLGCALAFAVQIVVIDRMAQDRDALTLTMIETALSAVACVVAALIWEPLPTFWSPAVVGWMAYLVVGCTLIPYSLQIKSQQLTSPTHASVLMIMESVFALIVGIAFLGEPMTSRLVWGCGLIFLSILITELDVAGFTKMRRQEA</sequence>
<organism evidence="8 9">
    <name type="scientific">Dethiosulfovibrio salsuginis</name>
    <dbReference type="NCBI Taxonomy" id="561720"/>
    <lineage>
        <taxon>Bacteria</taxon>
        <taxon>Thermotogati</taxon>
        <taxon>Synergistota</taxon>
        <taxon>Synergistia</taxon>
        <taxon>Synergistales</taxon>
        <taxon>Dethiosulfovibrionaceae</taxon>
        <taxon>Dethiosulfovibrio</taxon>
    </lineage>
</organism>
<evidence type="ECO:0000256" key="2">
    <source>
        <dbReference type="ARBA" id="ARBA00022475"/>
    </source>
</evidence>
<dbReference type="InterPro" id="IPR051258">
    <property type="entry name" value="Diverse_Substrate_Transporter"/>
</dbReference>
<feature type="transmembrane region" description="Helical" evidence="6">
    <location>
        <begin position="64"/>
        <end position="82"/>
    </location>
</feature>
<keyword evidence="3 6" id="KW-0812">Transmembrane</keyword>
<evidence type="ECO:0000313" key="9">
    <source>
        <dbReference type="Proteomes" id="UP000193355"/>
    </source>
</evidence>
<dbReference type="Pfam" id="PF00892">
    <property type="entry name" value="EamA"/>
    <property type="match status" value="2"/>
</dbReference>
<feature type="transmembrane region" description="Helical" evidence="6">
    <location>
        <begin position="266"/>
        <end position="287"/>
    </location>
</feature>
<dbReference type="Proteomes" id="UP000193355">
    <property type="component" value="Unassembled WGS sequence"/>
</dbReference>
<dbReference type="OrthoDB" id="9804865at2"/>
<evidence type="ECO:0000259" key="7">
    <source>
        <dbReference type="Pfam" id="PF00892"/>
    </source>
</evidence>
<gene>
    <name evidence="8" type="ORF">SAMN06275492_11839</name>
</gene>
<dbReference type="STRING" id="561720.SAMN06275492_11839"/>
<dbReference type="SUPFAM" id="SSF103481">
    <property type="entry name" value="Multidrug resistance efflux transporter EmrE"/>
    <property type="match status" value="2"/>
</dbReference>
<protein>
    <submittedName>
        <fullName evidence="8">Permease of the drug/metabolite transporter (DMT) superfamily</fullName>
    </submittedName>
</protein>
<comment type="subcellular location">
    <subcellularLocation>
        <location evidence="1">Cell membrane</location>
        <topology evidence="1">Multi-pass membrane protein</topology>
    </subcellularLocation>
</comment>
<evidence type="ECO:0000256" key="4">
    <source>
        <dbReference type="ARBA" id="ARBA00022989"/>
    </source>
</evidence>
<dbReference type="AlphaFoldDB" id="A0A1X7JY89"/>
<accession>A0A1X7JY89</accession>
<feature type="domain" description="EamA" evidence="7">
    <location>
        <begin position="175"/>
        <end position="308"/>
    </location>
</feature>